<sequence length="430" mass="50280">MKILVISNNSFSDVYNNGKTLKAMFSEFRKDELCMLFFRPHDEISASACEDYFLISDKEILKSVFFPRHETGAVIFPSDSMAIKEELMEQRPKMQRTKLRQQLRDIVWKMGHWNKRKLREWIEIQKPNAIFFVGSYCKFANRIAIALHKQLQIPMAVYYTDDYVVNAKPSIYRNSLIKSYQKLIEECEQFYAIGEEMADAYAQFFGKRFNPIMNIVDKSEPCPKQESTSITISYFGSLYYKRFDAIVKIAQLLNDRKTHIKKMYGINIYTSSMITEEQKIQLEKFGINSKGFVKGDEFKNAMKATDIFLHVESDDEDYIRLVKLSVSTKIPEYLMAYRPTIAFGPKEVASIRLYDKIDSRMVVFSNDKESLDCRLNRIIQLINDSSLRDELAQIGFDYACKHYIREVVARQFKNSLIKMTNEPTLNMAVL</sequence>
<dbReference type="AlphaFoldDB" id="A0A414LKH3"/>
<proteinExistence type="predicted"/>
<dbReference type="SUPFAM" id="SSF53756">
    <property type="entry name" value="UDP-Glycosyltransferase/glycogen phosphorylase"/>
    <property type="match status" value="1"/>
</dbReference>
<name>A0A414LKH3_9BACE</name>
<evidence type="ECO:0000313" key="2">
    <source>
        <dbReference type="Proteomes" id="UP000285650"/>
    </source>
</evidence>
<dbReference type="EMBL" id="QSKV01000001">
    <property type="protein sequence ID" value="RHE95152.1"/>
    <property type="molecule type" value="Genomic_DNA"/>
</dbReference>
<keyword evidence="1" id="KW-0808">Transferase</keyword>
<comment type="caution">
    <text evidence="1">The sequence shown here is derived from an EMBL/GenBank/DDBJ whole genome shotgun (WGS) entry which is preliminary data.</text>
</comment>
<protein>
    <submittedName>
        <fullName evidence="1">Glycosyltransferase family 1 protein</fullName>
    </submittedName>
</protein>
<dbReference type="RefSeq" id="WP_118220404.1">
    <property type="nucleotide sequence ID" value="NZ_JADNIJ010000001.1"/>
</dbReference>
<dbReference type="GO" id="GO:0016740">
    <property type="term" value="F:transferase activity"/>
    <property type="evidence" value="ECO:0007669"/>
    <property type="project" value="UniProtKB-KW"/>
</dbReference>
<dbReference type="Proteomes" id="UP000285650">
    <property type="component" value="Unassembled WGS sequence"/>
</dbReference>
<reference evidence="1 2" key="1">
    <citation type="submission" date="2018-08" db="EMBL/GenBank/DDBJ databases">
        <title>A genome reference for cultivated species of the human gut microbiota.</title>
        <authorList>
            <person name="Zou Y."/>
            <person name="Xue W."/>
            <person name="Luo G."/>
        </authorList>
    </citation>
    <scope>NUCLEOTIDE SEQUENCE [LARGE SCALE GENOMIC DNA]</scope>
    <source>
        <strain evidence="1 2">AM27-17</strain>
    </source>
</reference>
<accession>A0A414LKH3</accession>
<organism evidence="1 2">
    <name type="scientific">Bacteroides intestinalis</name>
    <dbReference type="NCBI Taxonomy" id="329854"/>
    <lineage>
        <taxon>Bacteria</taxon>
        <taxon>Pseudomonadati</taxon>
        <taxon>Bacteroidota</taxon>
        <taxon>Bacteroidia</taxon>
        <taxon>Bacteroidales</taxon>
        <taxon>Bacteroidaceae</taxon>
        <taxon>Bacteroides</taxon>
    </lineage>
</organism>
<dbReference type="Gene3D" id="3.40.50.2000">
    <property type="entry name" value="Glycogen Phosphorylase B"/>
    <property type="match status" value="2"/>
</dbReference>
<gene>
    <name evidence="1" type="ORF">DW712_00040</name>
</gene>
<evidence type="ECO:0000313" key="1">
    <source>
        <dbReference type="EMBL" id="RHE95152.1"/>
    </source>
</evidence>